<dbReference type="AlphaFoldDB" id="A0A316G0I5"/>
<evidence type="ECO:0000313" key="2">
    <source>
        <dbReference type="EMBL" id="PWK53476.1"/>
    </source>
</evidence>
<dbReference type="EMBL" id="QGGV01000013">
    <property type="protein sequence ID" value="PWK53476.1"/>
    <property type="molecule type" value="Genomic_DNA"/>
</dbReference>
<name>A0A316G0I5_9RHOB</name>
<sequence length="37" mass="4415">MKEQSTTTADETAMKRELEEHLRRIESEDVPERLLEL</sequence>
<comment type="caution">
    <text evidence="2">The sequence shown here is derived from an EMBL/GenBank/DDBJ whole genome shotgun (WGS) entry which is preliminary data.</text>
</comment>
<accession>A0A316G0I5</accession>
<evidence type="ECO:0000313" key="3">
    <source>
        <dbReference type="Proteomes" id="UP000245390"/>
    </source>
</evidence>
<protein>
    <submittedName>
        <fullName evidence="2">Uncharacterized protein</fullName>
    </submittedName>
</protein>
<keyword evidence="3" id="KW-1185">Reference proteome</keyword>
<reference evidence="2 3" key="1">
    <citation type="submission" date="2018-05" db="EMBL/GenBank/DDBJ databases">
        <title>Genomic Encyclopedia of Type Strains, Phase IV (KMG-IV): sequencing the most valuable type-strain genomes for metagenomic binning, comparative biology and taxonomic classification.</title>
        <authorList>
            <person name="Goeker M."/>
        </authorList>
    </citation>
    <scope>NUCLEOTIDE SEQUENCE [LARGE SCALE GENOMIC DNA]</scope>
    <source>
        <strain evidence="2 3">DSM 103371</strain>
    </source>
</reference>
<proteinExistence type="predicted"/>
<gene>
    <name evidence="2" type="ORF">C8D95_1131</name>
</gene>
<feature type="non-terminal residue" evidence="2">
    <location>
        <position position="37"/>
    </location>
</feature>
<dbReference type="Proteomes" id="UP000245390">
    <property type="component" value="Unassembled WGS sequence"/>
</dbReference>
<feature type="compositionally biased region" description="Basic and acidic residues" evidence="1">
    <location>
        <begin position="12"/>
        <end position="37"/>
    </location>
</feature>
<organism evidence="2 3">
    <name type="scientific">Silicimonas algicola</name>
    <dbReference type="NCBI Taxonomy" id="1826607"/>
    <lineage>
        <taxon>Bacteria</taxon>
        <taxon>Pseudomonadati</taxon>
        <taxon>Pseudomonadota</taxon>
        <taxon>Alphaproteobacteria</taxon>
        <taxon>Rhodobacterales</taxon>
        <taxon>Paracoccaceae</taxon>
    </lineage>
</organism>
<feature type="region of interest" description="Disordered" evidence="1">
    <location>
        <begin position="1"/>
        <end position="37"/>
    </location>
</feature>
<evidence type="ECO:0000256" key="1">
    <source>
        <dbReference type="SAM" id="MobiDB-lite"/>
    </source>
</evidence>
<feature type="compositionally biased region" description="Polar residues" evidence="1">
    <location>
        <begin position="1"/>
        <end position="10"/>
    </location>
</feature>